<organism evidence="14 15">
    <name type="scientific">Pseudoalteromonas gelatinilytica</name>
    <dbReference type="NCBI Taxonomy" id="1703256"/>
    <lineage>
        <taxon>Bacteria</taxon>
        <taxon>Pseudomonadati</taxon>
        <taxon>Pseudomonadota</taxon>
        <taxon>Gammaproteobacteria</taxon>
        <taxon>Alteromonadales</taxon>
        <taxon>Pseudoalteromonadaceae</taxon>
        <taxon>Pseudoalteromonas</taxon>
    </lineage>
</organism>
<evidence type="ECO:0000256" key="11">
    <source>
        <dbReference type="SAM" id="SignalP"/>
    </source>
</evidence>
<accession>A0A3A3EN04</accession>
<dbReference type="InterPro" id="IPR036942">
    <property type="entry name" value="Beta-barrel_TonB_sf"/>
</dbReference>
<gene>
    <name evidence="14" type="ORF">D4741_05400</name>
</gene>
<dbReference type="PANTHER" id="PTHR40980:SF3">
    <property type="entry name" value="TONB-DEPENDENT RECEPTOR-LIKE BETA-BARREL DOMAIN-CONTAINING PROTEIN"/>
    <property type="match status" value="1"/>
</dbReference>
<dbReference type="SUPFAM" id="SSF56935">
    <property type="entry name" value="Porins"/>
    <property type="match status" value="1"/>
</dbReference>
<dbReference type="InterPro" id="IPR039426">
    <property type="entry name" value="TonB-dep_rcpt-like"/>
</dbReference>
<evidence type="ECO:0000256" key="2">
    <source>
        <dbReference type="ARBA" id="ARBA00022448"/>
    </source>
</evidence>
<keyword evidence="6 8" id="KW-0472">Membrane</keyword>
<evidence type="ECO:0000259" key="13">
    <source>
        <dbReference type="Pfam" id="PF07715"/>
    </source>
</evidence>
<keyword evidence="5 9" id="KW-0798">TonB box</keyword>
<dbReference type="Gene3D" id="2.40.170.20">
    <property type="entry name" value="TonB-dependent receptor, beta-barrel domain"/>
    <property type="match status" value="1"/>
</dbReference>
<evidence type="ECO:0000313" key="14">
    <source>
        <dbReference type="EMBL" id="RJF37509.1"/>
    </source>
</evidence>
<dbReference type="AlphaFoldDB" id="A0A3A3EN04"/>
<dbReference type="NCBIfam" id="TIGR01782">
    <property type="entry name" value="TonB-Xanth-Caul"/>
    <property type="match status" value="1"/>
</dbReference>
<evidence type="ECO:0000256" key="6">
    <source>
        <dbReference type="ARBA" id="ARBA00023136"/>
    </source>
</evidence>
<protein>
    <submittedName>
        <fullName evidence="14">TonB-dependent receptor</fullName>
    </submittedName>
</protein>
<keyword evidence="4 8" id="KW-0812">Transmembrane</keyword>
<evidence type="ECO:0000256" key="4">
    <source>
        <dbReference type="ARBA" id="ARBA00022692"/>
    </source>
</evidence>
<evidence type="ECO:0000256" key="1">
    <source>
        <dbReference type="ARBA" id="ARBA00004571"/>
    </source>
</evidence>
<keyword evidence="11" id="KW-0732">Signal</keyword>
<feature type="domain" description="TonB-dependent receptor-like beta-barrel" evidence="12">
    <location>
        <begin position="456"/>
        <end position="902"/>
    </location>
</feature>
<evidence type="ECO:0000256" key="7">
    <source>
        <dbReference type="ARBA" id="ARBA00023237"/>
    </source>
</evidence>
<keyword evidence="14" id="KW-0675">Receptor</keyword>
<dbReference type="Gene3D" id="2.170.130.10">
    <property type="entry name" value="TonB-dependent receptor, plug domain"/>
    <property type="match status" value="1"/>
</dbReference>
<comment type="caution">
    <text evidence="14">The sequence shown here is derived from an EMBL/GenBank/DDBJ whole genome shotgun (WGS) entry which is preliminary data.</text>
</comment>
<dbReference type="PROSITE" id="PS52016">
    <property type="entry name" value="TONB_DEPENDENT_REC_3"/>
    <property type="match status" value="1"/>
</dbReference>
<dbReference type="InterPro" id="IPR012910">
    <property type="entry name" value="Plug_dom"/>
</dbReference>
<dbReference type="InterPro" id="IPR010104">
    <property type="entry name" value="TonB_rcpt_bac"/>
</dbReference>
<dbReference type="Pfam" id="PF00593">
    <property type="entry name" value="TonB_dep_Rec_b-barrel"/>
    <property type="match status" value="1"/>
</dbReference>
<evidence type="ECO:0000313" key="15">
    <source>
        <dbReference type="Proteomes" id="UP000265938"/>
    </source>
</evidence>
<keyword evidence="2 8" id="KW-0813">Transport</keyword>
<evidence type="ECO:0000256" key="8">
    <source>
        <dbReference type="PROSITE-ProRule" id="PRU01360"/>
    </source>
</evidence>
<feature type="signal peptide" evidence="11">
    <location>
        <begin position="1"/>
        <end position="28"/>
    </location>
</feature>
<sequence>MGVNMMKFTKSQIALSVALSLMGSTAMAEENNTAKDVAQDDIEVIAVSGVRLSLKEAIATKRGSDKILDSIAAEDMGKFPDENVAQSLQRVPGISIDRPRGSPNGGTNGSTDGRLGGQYVQIRGLPVDFTQVTLNGRSLASGRSIGRQFSLDVLPSELIGQLDVYKTVSADQLEGGIGGNADIKTRKPLDADEVGFSGAWSAEGVYSELADSTDPRLSGIVNWKSDDEKFGVLVGVTYSERQTREDEYFSWGNVNFGPGTGDGVEIRPDLATVPGGTNDGSIDYPNSLYPIEPLTQYYGDERTRTGLNAVIEFQPSDELNITFDGLYATFDVDETALQLPARFQFRGPQDPSLWVAADLNDPNGRGVGGIFPFLVTEAVVENDNLVYAVAPQTQFRSVSELTKMESDTLAVGTHVNWAPNEDWILDFDLGYSKGEQSRDLKSVLLQAFADVVYDARNPDNGIPDLYVTGTDLNDPDNYRVAFGNSNARDVKDTSLSFSVDAKYFLDNDYITSLETGVRYTQRSKEIKAYVGNSFTGSNGVPAVLPTSAINLLDFPVDDFLGEAPNANVIRSFVIGDPIDFHNKYGVERQFDSISSFKVEEDIAAAYVKANMAFDVADIPVKGNVGVRAVTTDVEATGALPVEIVIRSAGDFDVVGETSSTGSSYTNVLPSLSLNAELTDEVYLRFGASKTVTRPTLSQLSPRFTFSTTTLTGSAGNPALEPFESDSLDLSLEWYFNDTGLASVALFQKDIDGFVFNSSSPETIAGIDWASVDRPRNAASATINGAELSFQTTFDFLPAPFDGLGMLANYTYTDSDTDFGDGFEGQTFSYTGLSKNVYNLVGYYEKGPASVRLSYNYREKYLLEPSFGFFAGPRHVNDYQQLDLSTSYKINDNYSLTFNVTNLTNERFDRYFNNDESIIATTNFTGRQYFVGIRGTF</sequence>
<proteinExistence type="inferred from homology"/>
<reference evidence="14 15" key="1">
    <citation type="submission" date="2018-09" db="EMBL/GenBank/DDBJ databases">
        <title>Identification of marine bacteria producing industrial enzymes.</title>
        <authorList>
            <person name="Cheng T.H."/>
            <person name="Saidin J."/>
            <person name="Muhd D.D."/>
            <person name="Isa M.N.M."/>
            <person name="Bakar M.F.A."/>
            <person name="Ismail N."/>
        </authorList>
    </citation>
    <scope>NUCLEOTIDE SEQUENCE [LARGE SCALE GENOMIC DNA]</scope>
    <source>
        <strain evidence="14 15">MNAD 1.6</strain>
    </source>
</reference>
<dbReference type="PANTHER" id="PTHR40980">
    <property type="entry name" value="PLUG DOMAIN-CONTAINING PROTEIN"/>
    <property type="match status" value="1"/>
</dbReference>
<evidence type="ECO:0000256" key="5">
    <source>
        <dbReference type="ARBA" id="ARBA00023077"/>
    </source>
</evidence>
<feature type="region of interest" description="Disordered" evidence="10">
    <location>
        <begin position="92"/>
        <end position="114"/>
    </location>
</feature>
<evidence type="ECO:0000256" key="9">
    <source>
        <dbReference type="RuleBase" id="RU003357"/>
    </source>
</evidence>
<dbReference type="CDD" id="cd01347">
    <property type="entry name" value="ligand_gated_channel"/>
    <property type="match status" value="1"/>
</dbReference>
<comment type="similarity">
    <text evidence="8 9">Belongs to the TonB-dependent receptor family.</text>
</comment>
<keyword evidence="3 8" id="KW-1134">Transmembrane beta strand</keyword>
<evidence type="ECO:0000256" key="10">
    <source>
        <dbReference type="SAM" id="MobiDB-lite"/>
    </source>
</evidence>
<name>A0A3A3EN04_9GAMM</name>
<dbReference type="EMBL" id="QYSE01000001">
    <property type="protein sequence ID" value="RJF37509.1"/>
    <property type="molecule type" value="Genomic_DNA"/>
</dbReference>
<dbReference type="InterPro" id="IPR037066">
    <property type="entry name" value="Plug_dom_sf"/>
</dbReference>
<dbReference type="GO" id="GO:0009279">
    <property type="term" value="C:cell outer membrane"/>
    <property type="evidence" value="ECO:0007669"/>
    <property type="project" value="UniProtKB-SubCell"/>
</dbReference>
<feature type="chain" id="PRO_5017388229" evidence="11">
    <location>
        <begin position="29"/>
        <end position="936"/>
    </location>
</feature>
<evidence type="ECO:0000259" key="12">
    <source>
        <dbReference type="Pfam" id="PF00593"/>
    </source>
</evidence>
<dbReference type="Pfam" id="PF07715">
    <property type="entry name" value="Plug"/>
    <property type="match status" value="1"/>
</dbReference>
<evidence type="ECO:0000256" key="3">
    <source>
        <dbReference type="ARBA" id="ARBA00022452"/>
    </source>
</evidence>
<comment type="subcellular location">
    <subcellularLocation>
        <location evidence="1 8">Cell outer membrane</location>
        <topology evidence="1 8">Multi-pass membrane protein</topology>
    </subcellularLocation>
</comment>
<keyword evidence="7 8" id="KW-0998">Cell outer membrane</keyword>
<dbReference type="Proteomes" id="UP000265938">
    <property type="component" value="Unassembled WGS sequence"/>
</dbReference>
<feature type="domain" description="TonB-dependent receptor plug" evidence="13">
    <location>
        <begin position="64"/>
        <end position="179"/>
    </location>
</feature>
<dbReference type="InterPro" id="IPR000531">
    <property type="entry name" value="Beta-barrel_TonB"/>
</dbReference>